<dbReference type="GeneID" id="136084631"/>
<evidence type="ECO:0000313" key="2">
    <source>
        <dbReference type="RefSeq" id="XP_065661076.1"/>
    </source>
</evidence>
<dbReference type="Proteomes" id="UP001652625">
    <property type="component" value="Chromosome 09"/>
</dbReference>
<dbReference type="PANTHER" id="PTHR46601">
    <property type="entry name" value="ULP_PROTEASE DOMAIN-CONTAINING PROTEIN"/>
    <property type="match status" value="1"/>
</dbReference>
<accession>A0ABM4CH75</accession>
<reference evidence="2" key="1">
    <citation type="submission" date="2025-08" db="UniProtKB">
        <authorList>
            <consortium name="RefSeq"/>
        </authorList>
    </citation>
    <scope>IDENTIFICATION</scope>
</reference>
<dbReference type="RefSeq" id="XP_065661076.1">
    <property type="nucleotide sequence ID" value="XM_065805004.1"/>
</dbReference>
<evidence type="ECO:0000313" key="1">
    <source>
        <dbReference type="Proteomes" id="UP001652625"/>
    </source>
</evidence>
<organism evidence="1 2">
    <name type="scientific">Hydra vulgaris</name>
    <name type="common">Hydra</name>
    <name type="synonym">Hydra attenuata</name>
    <dbReference type="NCBI Taxonomy" id="6087"/>
    <lineage>
        <taxon>Eukaryota</taxon>
        <taxon>Metazoa</taxon>
        <taxon>Cnidaria</taxon>
        <taxon>Hydrozoa</taxon>
        <taxon>Hydroidolina</taxon>
        <taxon>Anthoathecata</taxon>
        <taxon>Aplanulata</taxon>
        <taxon>Hydridae</taxon>
        <taxon>Hydra</taxon>
    </lineage>
</organism>
<keyword evidence="1" id="KW-1185">Reference proteome</keyword>
<dbReference type="PANTHER" id="PTHR46601:SF1">
    <property type="entry name" value="ADF-H DOMAIN-CONTAINING PROTEIN"/>
    <property type="match status" value="1"/>
</dbReference>
<protein>
    <submittedName>
        <fullName evidence="2">Uncharacterized protein LOC136084631</fullName>
    </submittedName>
</protein>
<proteinExistence type="predicted"/>
<name>A0ABM4CH75_HYDVU</name>
<gene>
    <name evidence="2" type="primary">LOC136084631</name>
</gene>
<sequence length="336" mass="39336">MMSGKKDFVSVKKNQHIQKRLLLLNLNELHVAFKKDYPNIKVSLSKFCMLKPKWCITTNASGTHNVCVCIHHQNTKFLIDAIMWNKSYKDFMALIVCSLENAECMLHRCNQCPGIEALKTFLVQEFMDHEIKEDIAFKQWQNTDRTTLLLQFLPLDEFNDLLCDSIDNLTTHSYIAKTQSRYLKNCKENLNQNECLILGDFAENYQYVVQDEVQSYHWSKSQFSLFPIVLYFIQDKLLKHKSFCYLSEDVDHDTRFIYKTQEDIIRYIKENLPDVSSVKYFSDGCAVHFKNFKNFINLCHHSKDFDLSAEWVFFATSHGKFSCDGIGGTVKRVVCQ</sequence>